<dbReference type="Proteomes" id="UP001610334">
    <property type="component" value="Unassembled WGS sequence"/>
</dbReference>
<sequence length="1216" mass="132851">MAKIKKNGRGPLSRFRPHSTAENASGILTGCPRIVPTMLPATTQSARDCEKLQNRRSTAGDNDIHPLQRDEQPAHHKRLSPDTALTALARLGVLQLGGNRAFVSIIDEANQHVIAEATASVSLRNVNKHQSNDGLYLGTRSLHLGWGVVPHAIKFFTNRNPSTAVETDNLTANSSRYVVHDLSQEDAYQDRPYVVSWPSMRFYAAVPVRSPGGYVLGSYCMVDNKPRSDFGDTEVETMQEIADAIAQHLEAVRLSHCHWRTEKLVESLTTFVKGHAEFDPTEPYKSTNSRSISVSEPQAGRGQPSKVLNDSHLNVSGTAVDAEGSELHLRPLSSSEGTAELASLFSKVTSSEQTELSAPPRFERSASVPSWNGDESRDTVAVPRNAPAVADSPMNDDTQPSATDIANRISKIFSRASVLLRDSMDLDGILFADASRCNAGVVLANDTGTWEPLPSTLNPGFLADPYPSPLDIPGVGSLSKAAEHPCVLLGRALRDTTQSASPHCNFNITDQILDDLMANFPRGQIFDLCALRSEEWSFQAPEPVRDLCRQLARHFPGATSILFSPIWDWNKSRWLAGTLVWTSNTFRALGADELHYFKVFGDSIISEVARVDWTTTQQSKSAFMSSVSHELRSPLHGILASAELLGATSLPPQEQQHLVNMVEACGMTLLDTLNHLLDFSGINNLTTLDDSPEVGMTSLETTFDLGDLVEEVVEVQYTGQKLPKAAAHLDQSPVSPSLDNLENKKDEVSVIVRVEDATTWKIQSVPGAWKRIVMNVLGNSLKWTKAGFIEVSLSKVRRKRDPLRVFVLLSVTDTGSGIAADFLRHKLFCPFAQENALSEGLGLGLSIVRQLVASLDGHVNVRSEVGVGTQVDIIVPVEMPREPPSIPPSMPMIDEHVLPSVPVRACLIGFDDYPGLGESPTGILPPESKRKLAIRSCLTAILAKQPGWSVSSSESFINSEGDIAIIEEAKLMDILKDRSLSIERVRDMGFTKIFIMLNSKTPDPLPIQSSNVIRVSQPFGYRKFRNAVIRVQEILQNASDDSPCQLLETIASPDLAGQVRAPILLADVTLSQAGSTTTQPIIEPIPPLLEVPTSLNLLIVDDNEINLKILATFARKIGCTYDTAADGLIALQKYKESRRPYDLILMDISMPVMDGIVSTSEIRLFEEERNLSRSRIMAVTGVASTDMQQRAKAAGIDDYLVKPVSLAALKKVIAAL</sequence>
<dbReference type="SUPFAM" id="SSF55781">
    <property type="entry name" value="GAF domain-like"/>
    <property type="match status" value="1"/>
</dbReference>
<dbReference type="InterPro" id="IPR036890">
    <property type="entry name" value="HATPase_C_sf"/>
</dbReference>
<comment type="catalytic activity">
    <reaction evidence="1">
        <text>ATP + protein L-histidine = ADP + protein N-phospho-L-histidine.</text>
        <dbReference type="EC" id="2.7.13.3"/>
    </reaction>
</comment>
<dbReference type="CDD" id="cd00082">
    <property type="entry name" value="HisKA"/>
    <property type="match status" value="1"/>
</dbReference>
<feature type="domain" description="Response regulatory" evidence="9">
    <location>
        <begin position="1096"/>
        <end position="1216"/>
    </location>
</feature>
<feature type="domain" description="Histidine kinase" evidence="8">
    <location>
        <begin position="626"/>
        <end position="879"/>
    </location>
</feature>
<dbReference type="SUPFAM" id="SSF47384">
    <property type="entry name" value="Homodimeric domain of signal transducing histidine kinase"/>
    <property type="match status" value="1"/>
</dbReference>
<dbReference type="Pfam" id="PF02518">
    <property type="entry name" value="HATPase_c"/>
    <property type="match status" value="1"/>
</dbReference>
<dbReference type="PANTHER" id="PTHR43047:SF72">
    <property type="entry name" value="OSMOSENSING HISTIDINE PROTEIN KINASE SLN1"/>
    <property type="match status" value="1"/>
</dbReference>
<dbReference type="CDD" id="cd17546">
    <property type="entry name" value="REC_hyHK_CKI1_RcsC-like"/>
    <property type="match status" value="1"/>
</dbReference>
<dbReference type="Gene3D" id="1.10.287.130">
    <property type="match status" value="1"/>
</dbReference>
<protein>
    <recommendedName>
        <fullName evidence="2">histidine kinase</fullName>
        <ecNumber evidence="2">2.7.13.3</ecNumber>
    </recommendedName>
</protein>
<feature type="modified residue" description="4-aspartylphosphate" evidence="6">
    <location>
        <position position="1147"/>
    </location>
</feature>
<dbReference type="Gene3D" id="3.30.450.40">
    <property type="match status" value="1"/>
</dbReference>
<dbReference type="EC" id="2.7.13.3" evidence="2"/>
<evidence type="ECO:0000256" key="3">
    <source>
        <dbReference type="ARBA" id="ARBA00022553"/>
    </source>
</evidence>
<dbReference type="SUPFAM" id="SSF52172">
    <property type="entry name" value="CheY-like"/>
    <property type="match status" value="1"/>
</dbReference>
<dbReference type="Pfam" id="PF00512">
    <property type="entry name" value="HisKA"/>
    <property type="match status" value="1"/>
</dbReference>
<evidence type="ECO:0000259" key="9">
    <source>
        <dbReference type="PROSITE" id="PS50110"/>
    </source>
</evidence>
<dbReference type="SUPFAM" id="SSF55874">
    <property type="entry name" value="ATPase domain of HSP90 chaperone/DNA topoisomerase II/histidine kinase"/>
    <property type="match status" value="1"/>
</dbReference>
<dbReference type="SMART" id="SM00387">
    <property type="entry name" value="HATPase_c"/>
    <property type="match status" value="1"/>
</dbReference>
<dbReference type="Pfam" id="PF00072">
    <property type="entry name" value="Response_reg"/>
    <property type="match status" value="1"/>
</dbReference>
<keyword evidence="5" id="KW-0418">Kinase</keyword>
<keyword evidence="3 6" id="KW-0597">Phosphoprotein</keyword>
<dbReference type="InterPro" id="IPR003661">
    <property type="entry name" value="HisK_dim/P_dom"/>
</dbReference>
<evidence type="ECO:0000256" key="1">
    <source>
        <dbReference type="ARBA" id="ARBA00000085"/>
    </source>
</evidence>
<dbReference type="InterPro" id="IPR036097">
    <property type="entry name" value="HisK_dim/P_sf"/>
</dbReference>
<dbReference type="Pfam" id="PF01590">
    <property type="entry name" value="GAF"/>
    <property type="match status" value="1"/>
</dbReference>
<dbReference type="SMART" id="SM00448">
    <property type="entry name" value="REC"/>
    <property type="match status" value="1"/>
</dbReference>
<proteinExistence type="predicted"/>
<dbReference type="Gene3D" id="3.40.50.2300">
    <property type="match status" value="1"/>
</dbReference>
<organism evidence="10 11">
    <name type="scientific">Aspergillus granulosus</name>
    <dbReference type="NCBI Taxonomy" id="176169"/>
    <lineage>
        <taxon>Eukaryota</taxon>
        <taxon>Fungi</taxon>
        <taxon>Dikarya</taxon>
        <taxon>Ascomycota</taxon>
        <taxon>Pezizomycotina</taxon>
        <taxon>Eurotiomycetes</taxon>
        <taxon>Eurotiomycetidae</taxon>
        <taxon>Eurotiales</taxon>
        <taxon>Aspergillaceae</taxon>
        <taxon>Aspergillus</taxon>
        <taxon>Aspergillus subgen. Nidulantes</taxon>
    </lineage>
</organism>
<dbReference type="InterPro" id="IPR004358">
    <property type="entry name" value="Sig_transdc_His_kin-like_C"/>
</dbReference>
<feature type="region of interest" description="Disordered" evidence="7">
    <location>
        <begin position="45"/>
        <end position="78"/>
    </location>
</feature>
<dbReference type="PROSITE" id="PS50109">
    <property type="entry name" value="HIS_KIN"/>
    <property type="match status" value="1"/>
</dbReference>
<keyword evidence="11" id="KW-1185">Reference proteome</keyword>
<feature type="compositionally biased region" description="Basic and acidic residues" evidence="7">
    <location>
        <begin position="62"/>
        <end position="74"/>
    </location>
</feature>
<evidence type="ECO:0000256" key="7">
    <source>
        <dbReference type="SAM" id="MobiDB-lite"/>
    </source>
</evidence>
<evidence type="ECO:0000256" key="2">
    <source>
        <dbReference type="ARBA" id="ARBA00012438"/>
    </source>
</evidence>
<dbReference type="InterPro" id="IPR011006">
    <property type="entry name" value="CheY-like_superfamily"/>
</dbReference>
<feature type="compositionally biased region" description="Polar residues" evidence="7">
    <location>
        <begin position="284"/>
        <end position="296"/>
    </location>
</feature>
<feature type="region of interest" description="Disordered" evidence="7">
    <location>
        <begin position="352"/>
        <end position="378"/>
    </location>
</feature>
<evidence type="ECO:0000259" key="8">
    <source>
        <dbReference type="PROSITE" id="PS50109"/>
    </source>
</evidence>
<dbReference type="InterPro" id="IPR001789">
    <property type="entry name" value="Sig_transdc_resp-reg_receiver"/>
</dbReference>
<reference evidence="10 11" key="1">
    <citation type="submission" date="2024-07" db="EMBL/GenBank/DDBJ databases">
        <title>Section-level genome sequencing and comparative genomics of Aspergillus sections Usti and Cavernicolus.</title>
        <authorList>
            <consortium name="Lawrence Berkeley National Laboratory"/>
            <person name="Nybo J.L."/>
            <person name="Vesth T.C."/>
            <person name="Theobald S."/>
            <person name="Frisvad J.C."/>
            <person name="Larsen T.O."/>
            <person name="Kjaerboelling I."/>
            <person name="Rothschild-Mancinelli K."/>
            <person name="Lyhne E.K."/>
            <person name="Kogle M.E."/>
            <person name="Barry K."/>
            <person name="Clum A."/>
            <person name="Na H."/>
            <person name="Ledsgaard L."/>
            <person name="Lin J."/>
            <person name="Lipzen A."/>
            <person name="Kuo A."/>
            <person name="Riley R."/>
            <person name="Mondo S."/>
            <person name="Labutti K."/>
            <person name="Haridas S."/>
            <person name="Pangalinan J."/>
            <person name="Salamov A.A."/>
            <person name="Simmons B.A."/>
            <person name="Magnuson J.K."/>
            <person name="Chen J."/>
            <person name="Drula E."/>
            <person name="Henrissat B."/>
            <person name="Wiebenga A."/>
            <person name="Lubbers R.J."/>
            <person name="Gomes A.C."/>
            <person name="Makela M.R."/>
            <person name="Stajich J."/>
            <person name="Grigoriev I.V."/>
            <person name="Mortensen U.H."/>
            <person name="De Vries R.P."/>
            <person name="Baker S.E."/>
            <person name="Andersen M.R."/>
        </authorList>
    </citation>
    <scope>NUCLEOTIDE SEQUENCE [LARGE SCALE GENOMIC DNA]</scope>
    <source>
        <strain evidence="10 11">CBS 588.65</strain>
    </source>
</reference>
<keyword evidence="4" id="KW-0808">Transferase</keyword>
<feature type="region of interest" description="Disordered" evidence="7">
    <location>
        <begin position="1"/>
        <end position="26"/>
    </location>
</feature>
<comment type="caution">
    <text evidence="10">The sequence shown here is derived from an EMBL/GenBank/DDBJ whole genome shotgun (WGS) entry which is preliminary data.</text>
</comment>
<dbReference type="InterPro" id="IPR029016">
    <property type="entry name" value="GAF-like_dom_sf"/>
</dbReference>
<evidence type="ECO:0000256" key="5">
    <source>
        <dbReference type="ARBA" id="ARBA00022777"/>
    </source>
</evidence>
<accession>A0ABR4GZ10</accession>
<dbReference type="InterPro" id="IPR005467">
    <property type="entry name" value="His_kinase_dom"/>
</dbReference>
<gene>
    <name evidence="10" type="ORF">BJX63DRAFT_439832</name>
</gene>
<dbReference type="PRINTS" id="PR00344">
    <property type="entry name" value="BCTRLSENSOR"/>
</dbReference>
<dbReference type="PANTHER" id="PTHR43047">
    <property type="entry name" value="TWO-COMPONENT HISTIDINE PROTEIN KINASE"/>
    <property type="match status" value="1"/>
</dbReference>
<dbReference type="EMBL" id="JBFXLT010000129">
    <property type="protein sequence ID" value="KAL2807823.1"/>
    <property type="molecule type" value="Genomic_DNA"/>
</dbReference>
<evidence type="ECO:0000313" key="11">
    <source>
        <dbReference type="Proteomes" id="UP001610334"/>
    </source>
</evidence>
<dbReference type="PROSITE" id="PS50110">
    <property type="entry name" value="RESPONSE_REGULATORY"/>
    <property type="match status" value="1"/>
</dbReference>
<name>A0ABR4GZ10_9EURO</name>
<feature type="region of interest" description="Disordered" evidence="7">
    <location>
        <begin position="277"/>
        <end position="311"/>
    </location>
</feature>
<dbReference type="SMART" id="SM00388">
    <property type="entry name" value="HisKA"/>
    <property type="match status" value="1"/>
</dbReference>
<evidence type="ECO:0000256" key="4">
    <source>
        <dbReference type="ARBA" id="ARBA00022679"/>
    </source>
</evidence>
<dbReference type="InterPro" id="IPR003594">
    <property type="entry name" value="HATPase_dom"/>
</dbReference>
<dbReference type="Gene3D" id="3.30.565.10">
    <property type="entry name" value="Histidine kinase-like ATPase, C-terminal domain"/>
    <property type="match status" value="1"/>
</dbReference>
<dbReference type="InterPro" id="IPR003018">
    <property type="entry name" value="GAF"/>
</dbReference>
<evidence type="ECO:0000313" key="10">
    <source>
        <dbReference type="EMBL" id="KAL2807823.1"/>
    </source>
</evidence>
<evidence type="ECO:0000256" key="6">
    <source>
        <dbReference type="PROSITE-ProRule" id="PRU00169"/>
    </source>
</evidence>